<gene>
    <name evidence="2" type="ORF">SAMN02194393_01427</name>
</gene>
<name>A0A1T5JX97_9FIRM</name>
<dbReference type="PANTHER" id="PTHR40446">
    <property type="entry name" value="N-ACETYLGLUCOSAMINE-1-PHOSPHODIESTER ALPHA-N-ACETYLGLUCOSAMINIDASE"/>
    <property type="match status" value="1"/>
</dbReference>
<keyword evidence="3" id="KW-1185">Reference proteome</keyword>
<protein>
    <recommendedName>
        <fullName evidence="1">Phosphodiester glycosidase domain-containing protein</fullName>
    </recommendedName>
</protein>
<dbReference type="Pfam" id="PF09992">
    <property type="entry name" value="NAGPA"/>
    <property type="match status" value="1"/>
</dbReference>
<evidence type="ECO:0000313" key="2">
    <source>
        <dbReference type="EMBL" id="SKC56025.1"/>
    </source>
</evidence>
<dbReference type="Proteomes" id="UP000190285">
    <property type="component" value="Unassembled WGS sequence"/>
</dbReference>
<evidence type="ECO:0000313" key="3">
    <source>
        <dbReference type="Proteomes" id="UP000190285"/>
    </source>
</evidence>
<proteinExistence type="predicted"/>
<sequence>MLNKKSNKKKILTGLLTAALAFNIFITFSAAEFIDIYEERTSENISKGVVHENIMRFTNEGWLNINVMRIDLEDKYTSLEVLTHEDGISNRDSLTNLASKNELANEIIGAINGDFYDTNAFATVGPIVKDGNLLTSSKNHPDFATFNIDSDNNPFIDYWSKNTLNISNTRNNAIINIGHKNKSYIDNSVILLDKNWGNLSFGIEKHENIVEMIILENRVVEIRNNLEAIEIPEDGFVIAATGPSKEYILNNFSVNDIVLLNTSTQPDFEKLSLAIGGGAVILKDGNIPNEFSLKIPGRHPRTSIGISKDREEIILVTIDGRTSSYTGVTQRELAEILLELGAHDGINLDGGGSTEMVVKPLGENDINIANNPSGGFERRIMNGLAVLNNSPKSSLKDIIIQCEDKNIFLESSRVFELKGYDKNYNPIEIDLEDAKWTVEGIEGEFDDNKFFPKTTGNGTIKASYKGKTASMDIKVISNPIDLSISPSKIFAQEKKEVPLYAEAVNDEGYRAKVELDDLNWSIPGNIGKIQDNAFIASDKVSADIIKASLNRINSYIQVSTGYRKVQLENFEGKNGSFLPYPNEATGNYDISSKEKEGNSSGKLSYDFSNIIGTKAAYIVFNNGGLYMAEKPEKLGLWVYGDKGNSHWLRGQLKDSAGSSFNINFARNVDWEGWRFVEAPIPNNAVAPLNLERLYLVETQPTFEDSGYIYVDDMTAFYKSKLDKEIPKDNTIFTDKRNIPSELNNENSFRFLAHGNISDMDTLLDKLVIRDLSTISNAMDLNVFTNHIDKEFEDKLSDNYIVGASGPSLLTHNNSSFIRLDNSNNGIRATDYKQWTWLLDTLRNIKSDSLFVILPNPLNFNDKLEEKLFLDTFKSLKEEKNMDIWILTGGNNDNFDIKVIDGIRFVKLKSYPQNNNIDVFDQLKYMVFTVNDGYVTYEIKDMYEKNN</sequence>
<accession>A0A1T5JX97</accession>
<dbReference type="InterPro" id="IPR018711">
    <property type="entry name" value="NAGPA"/>
</dbReference>
<dbReference type="RefSeq" id="WP_079490443.1">
    <property type="nucleotide sequence ID" value="NZ_FUZT01000003.1"/>
</dbReference>
<dbReference type="Gene3D" id="2.60.120.430">
    <property type="entry name" value="Galactose-binding lectin"/>
    <property type="match status" value="1"/>
</dbReference>
<organism evidence="2 3">
    <name type="scientific">Maledivibacter halophilus</name>
    <dbReference type="NCBI Taxonomy" id="36842"/>
    <lineage>
        <taxon>Bacteria</taxon>
        <taxon>Bacillati</taxon>
        <taxon>Bacillota</taxon>
        <taxon>Clostridia</taxon>
        <taxon>Peptostreptococcales</taxon>
        <taxon>Caminicellaceae</taxon>
        <taxon>Maledivibacter</taxon>
    </lineage>
</organism>
<feature type="domain" description="Phosphodiester glycosidase" evidence="1">
    <location>
        <begin position="217"/>
        <end position="386"/>
    </location>
</feature>
<dbReference type="PANTHER" id="PTHR40446:SF2">
    <property type="entry name" value="N-ACETYLGLUCOSAMINE-1-PHOSPHODIESTER ALPHA-N-ACETYLGLUCOSAMINIDASE"/>
    <property type="match status" value="1"/>
</dbReference>
<dbReference type="OrthoDB" id="9809781at2"/>
<dbReference type="STRING" id="36842.SAMN02194393_01427"/>
<reference evidence="2 3" key="1">
    <citation type="submission" date="2017-02" db="EMBL/GenBank/DDBJ databases">
        <authorList>
            <person name="Peterson S.W."/>
        </authorList>
    </citation>
    <scope>NUCLEOTIDE SEQUENCE [LARGE SCALE GENOMIC DNA]</scope>
    <source>
        <strain evidence="2 3">M1</strain>
    </source>
</reference>
<evidence type="ECO:0000259" key="1">
    <source>
        <dbReference type="Pfam" id="PF09992"/>
    </source>
</evidence>
<dbReference type="EMBL" id="FUZT01000003">
    <property type="protein sequence ID" value="SKC56025.1"/>
    <property type="molecule type" value="Genomic_DNA"/>
</dbReference>
<dbReference type="AlphaFoldDB" id="A0A1T5JX97"/>